<feature type="transmembrane region" description="Helical" evidence="7">
    <location>
        <begin position="76"/>
        <end position="96"/>
    </location>
</feature>
<dbReference type="AlphaFoldDB" id="A0A1U9NGX1"/>
<protein>
    <submittedName>
        <fullName evidence="9">Rhomboid protease GlpG</fullName>
        <ecNumber evidence="9">3.4.21.105</ecNumber>
    </submittedName>
</protein>
<evidence type="ECO:0000256" key="1">
    <source>
        <dbReference type="ARBA" id="ARBA00004141"/>
    </source>
</evidence>
<feature type="transmembrane region" description="Helical" evidence="7">
    <location>
        <begin position="102"/>
        <end position="120"/>
    </location>
</feature>
<dbReference type="GO" id="GO:0016020">
    <property type="term" value="C:membrane"/>
    <property type="evidence" value="ECO:0007669"/>
    <property type="project" value="UniProtKB-SubCell"/>
</dbReference>
<evidence type="ECO:0000313" key="10">
    <source>
        <dbReference type="Proteomes" id="UP000189674"/>
    </source>
</evidence>
<keyword evidence="4 9" id="KW-0378">Hydrolase</keyword>
<feature type="transmembrane region" description="Helical" evidence="7">
    <location>
        <begin position="127"/>
        <end position="147"/>
    </location>
</feature>
<evidence type="ECO:0000256" key="4">
    <source>
        <dbReference type="ARBA" id="ARBA00022801"/>
    </source>
</evidence>
<dbReference type="Gene3D" id="1.20.1540.10">
    <property type="entry name" value="Rhomboid-like"/>
    <property type="match status" value="1"/>
</dbReference>
<evidence type="ECO:0000256" key="5">
    <source>
        <dbReference type="ARBA" id="ARBA00022989"/>
    </source>
</evidence>
<evidence type="ECO:0000259" key="8">
    <source>
        <dbReference type="Pfam" id="PF01694"/>
    </source>
</evidence>
<dbReference type="KEGG" id="alus:STSP2_00195"/>
<dbReference type="Gene3D" id="1.25.40.10">
    <property type="entry name" value="Tetratricopeptide repeat domain"/>
    <property type="match status" value="1"/>
</dbReference>
<dbReference type="Pfam" id="PF01694">
    <property type="entry name" value="Rhomboid"/>
    <property type="match status" value="1"/>
</dbReference>
<keyword evidence="10" id="KW-1185">Reference proteome</keyword>
<keyword evidence="5 7" id="KW-1133">Transmembrane helix</keyword>
<dbReference type="STRING" id="1936003.STSP2_00195"/>
<dbReference type="EC" id="3.4.21.105" evidence="9"/>
<dbReference type="InterPro" id="IPR035952">
    <property type="entry name" value="Rhomboid-like_sf"/>
</dbReference>
<dbReference type="InterPro" id="IPR050925">
    <property type="entry name" value="Rhomboid_protease_S54"/>
</dbReference>
<keyword evidence="9" id="KW-0645">Protease</keyword>
<feature type="transmembrane region" description="Helical" evidence="7">
    <location>
        <begin position="167"/>
        <end position="185"/>
    </location>
</feature>
<feature type="transmembrane region" description="Helical" evidence="7">
    <location>
        <begin position="39"/>
        <end position="64"/>
    </location>
</feature>
<dbReference type="PANTHER" id="PTHR43731">
    <property type="entry name" value="RHOMBOID PROTEASE"/>
    <property type="match status" value="1"/>
</dbReference>
<evidence type="ECO:0000256" key="6">
    <source>
        <dbReference type="ARBA" id="ARBA00023136"/>
    </source>
</evidence>
<evidence type="ECO:0000256" key="2">
    <source>
        <dbReference type="ARBA" id="ARBA00009045"/>
    </source>
</evidence>
<organism evidence="9 10">
    <name type="scientific">Anaerohalosphaera lusitana</name>
    <dbReference type="NCBI Taxonomy" id="1936003"/>
    <lineage>
        <taxon>Bacteria</taxon>
        <taxon>Pseudomonadati</taxon>
        <taxon>Planctomycetota</taxon>
        <taxon>Phycisphaerae</taxon>
        <taxon>Sedimentisphaerales</taxon>
        <taxon>Anaerohalosphaeraceae</taxon>
        <taxon>Anaerohalosphaera</taxon>
    </lineage>
</organism>
<dbReference type="InterPro" id="IPR022764">
    <property type="entry name" value="Peptidase_S54_rhomboid_dom"/>
</dbReference>
<comment type="subcellular location">
    <subcellularLocation>
        <location evidence="1">Membrane</location>
        <topology evidence="1">Multi-pass membrane protein</topology>
    </subcellularLocation>
</comment>
<proteinExistence type="inferred from homology"/>
<dbReference type="SUPFAM" id="SSF144091">
    <property type="entry name" value="Rhomboid-like"/>
    <property type="match status" value="1"/>
</dbReference>
<evidence type="ECO:0000313" key="9">
    <source>
        <dbReference type="EMBL" id="AQT67055.1"/>
    </source>
</evidence>
<gene>
    <name evidence="9" type="primary">glpG_1</name>
    <name evidence="9" type="ORF">STSP2_00195</name>
</gene>
<dbReference type="InterPro" id="IPR011990">
    <property type="entry name" value="TPR-like_helical_dom_sf"/>
</dbReference>
<dbReference type="Proteomes" id="UP000189674">
    <property type="component" value="Chromosome"/>
</dbReference>
<feature type="domain" description="Peptidase S54 rhomboid" evidence="8">
    <location>
        <begin position="38"/>
        <end position="183"/>
    </location>
</feature>
<dbReference type="GO" id="GO:0004252">
    <property type="term" value="F:serine-type endopeptidase activity"/>
    <property type="evidence" value="ECO:0007669"/>
    <property type="project" value="InterPro"/>
</dbReference>
<dbReference type="GO" id="GO:0006508">
    <property type="term" value="P:proteolysis"/>
    <property type="evidence" value="ECO:0007669"/>
    <property type="project" value="UniProtKB-KW"/>
</dbReference>
<reference evidence="10" key="1">
    <citation type="submission" date="2017-02" db="EMBL/GenBank/DDBJ databases">
        <title>Comparative genomics and description of representatives of a novel lineage of planctomycetes thriving in anoxic sediments.</title>
        <authorList>
            <person name="Spring S."/>
            <person name="Bunk B."/>
            <person name="Sproer C."/>
        </authorList>
    </citation>
    <scope>NUCLEOTIDE SEQUENCE [LARGE SCALE GENOMIC DNA]</scope>
    <source>
        <strain evidence="10">ST-NAGAB-D1</strain>
    </source>
</reference>
<dbReference type="PANTHER" id="PTHR43731:SF14">
    <property type="entry name" value="PRESENILIN-ASSOCIATED RHOMBOID-LIKE PROTEIN, MITOCHONDRIAL"/>
    <property type="match status" value="1"/>
</dbReference>
<sequence length="375" mass="42740">MNVLIFLVTYIGEHRAPTGEPEVLRAWANEFMLTPIRPQLWQFISYAFLHGSFMHIFGNMYFLYMFGNSVNDRLGNVGYLCFYLAGSIIAGLGHFAFSNSPVLGASGAVAAVTGAYLVLFPKSVITVIYWFFIIGTIEVPAFWFIGLKLIVIDNLIVQTAANVAYDAHLTGYAFGIISIYLLLVLHLQEHEPQDLAIVLKQWYRRRKYKSAVSQGFDPFSGSTETTKKVRAKTRDTKKAHQQKINDQQIKHLRGEIGKNVTERNLPEAARIYAELLELDPGHVMPRQYQLDIANQLMSECKWQLSAQAYEGFMKHYENAEYAEQVELMLGILYSRYLDKPALAAKYFKQAREKLHDPGQIRLCEAELAKLREKGH</sequence>
<keyword evidence="3 7" id="KW-0812">Transmembrane</keyword>
<name>A0A1U9NGX1_9BACT</name>
<comment type="similarity">
    <text evidence="2">Belongs to the peptidase S54 family.</text>
</comment>
<accession>A0A1U9NGX1</accession>
<dbReference type="EMBL" id="CP019791">
    <property type="protein sequence ID" value="AQT67055.1"/>
    <property type="molecule type" value="Genomic_DNA"/>
</dbReference>
<evidence type="ECO:0000256" key="3">
    <source>
        <dbReference type="ARBA" id="ARBA00022692"/>
    </source>
</evidence>
<evidence type="ECO:0000256" key="7">
    <source>
        <dbReference type="SAM" id="Phobius"/>
    </source>
</evidence>
<keyword evidence="6 7" id="KW-0472">Membrane</keyword>